<evidence type="ECO:0000256" key="1">
    <source>
        <dbReference type="SAM" id="SignalP"/>
    </source>
</evidence>
<dbReference type="AlphaFoldDB" id="A0AAE3YI75"/>
<dbReference type="RefSeq" id="WP_309851920.1">
    <property type="nucleotide sequence ID" value="NZ_BAAAIU010000020.1"/>
</dbReference>
<feature type="signal peptide" evidence="1">
    <location>
        <begin position="1"/>
        <end position="31"/>
    </location>
</feature>
<dbReference type="PROSITE" id="PS51318">
    <property type="entry name" value="TAT"/>
    <property type="match status" value="1"/>
</dbReference>
<name>A0AAE3YI75_9MICC</name>
<evidence type="ECO:0000313" key="3">
    <source>
        <dbReference type="Proteomes" id="UP001247307"/>
    </source>
</evidence>
<comment type="caution">
    <text evidence="2">The sequence shown here is derived from an EMBL/GenBank/DDBJ whole genome shotgun (WGS) entry which is preliminary data.</text>
</comment>
<evidence type="ECO:0000313" key="2">
    <source>
        <dbReference type="EMBL" id="MDR6892624.1"/>
    </source>
</evidence>
<protein>
    <submittedName>
        <fullName evidence="2">Uncharacterized protein</fullName>
    </submittedName>
</protein>
<gene>
    <name evidence="2" type="ORF">J2S35_001564</name>
</gene>
<feature type="chain" id="PRO_5041937744" evidence="1">
    <location>
        <begin position="32"/>
        <end position="236"/>
    </location>
</feature>
<sequence>MNHVSRRQVSKGAAWAAPAMLLVSAAPSASASPAPETTGNLIAVPWSNTFGTQKNNFAADNTWLSYVMYPSTPNGTYSLSAASVAANAGNPNGSASFPPDYSKPTGAGQSITITVTRIAGTNTYASTPRTVRNATGDAWPFLVLRDSGWYSVSSYSAVGPTNGGTSAEYSGVPGTDAAGNPTWTWTLTFLKDTVAPSDGSSAITFDLFSPPSVGTVQYQVATTSPWGSGVFTSNLH</sequence>
<proteinExistence type="predicted"/>
<accession>A0AAE3YI75</accession>
<dbReference type="InterPro" id="IPR006311">
    <property type="entry name" value="TAT_signal"/>
</dbReference>
<organism evidence="2 3">
    <name type="scientific">Falsarthrobacter nasiphocae</name>
    <dbReference type="NCBI Taxonomy" id="189863"/>
    <lineage>
        <taxon>Bacteria</taxon>
        <taxon>Bacillati</taxon>
        <taxon>Actinomycetota</taxon>
        <taxon>Actinomycetes</taxon>
        <taxon>Micrococcales</taxon>
        <taxon>Micrococcaceae</taxon>
        <taxon>Falsarthrobacter</taxon>
    </lineage>
</organism>
<dbReference type="Proteomes" id="UP001247307">
    <property type="component" value="Unassembled WGS sequence"/>
</dbReference>
<keyword evidence="3" id="KW-1185">Reference proteome</keyword>
<dbReference type="EMBL" id="JAVDUI010000001">
    <property type="protein sequence ID" value="MDR6892624.1"/>
    <property type="molecule type" value="Genomic_DNA"/>
</dbReference>
<keyword evidence="1" id="KW-0732">Signal</keyword>
<reference evidence="2" key="1">
    <citation type="submission" date="2023-07" db="EMBL/GenBank/DDBJ databases">
        <title>Sequencing the genomes of 1000 actinobacteria strains.</title>
        <authorList>
            <person name="Klenk H.-P."/>
        </authorList>
    </citation>
    <scope>NUCLEOTIDE SEQUENCE</scope>
    <source>
        <strain evidence="2">DSM 13988</strain>
    </source>
</reference>